<dbReference type="PANTHER" id="PTHR33841">
    <property type="entry name" value="DNA METHYLTRANSFERASE YEEA-RELATED"/>
    <property type="match status" value="1"/>
</dbReference>
<dbReference type="AlphaFoldDB" id="A0A552DXI8"/>
<keyword evidence="2 7" id="KW-0489">Methyltransferase</keyword>
<dbReference type="Gene3D" id="3.40.50.150">
    <property type="entry name" value="Vaccinia Virus protein VP39"/>
    <property type="match status" value="1"/>
</dbReference>
<accession>A0A552DXI8</accession>
<organism evidence="7 8">
    <name type="scientific">Microcystis aeruginosa Ma_SC_T_19800800_S464</name>
    <dbReference type="NCBI Taxonomy" id="2486257"/>
    <lineage>
        <taxon>Bacteria</taxon>
        <taxon>Bacillati</taxon>
        <taxon>Cyanobacteriota</taxon>
        <taxon>Cyanophyceae</taxon>
        <taxon>Oscillatoriophycideae</taxon>
        <taxon>Chroococcales</taxon>
        <taxon>Microcystaceae</taxon>
        <taxon>Microcystis</taxon>
    </lineage>
</organism>
<name>A0A552DXI8_MICAE</name>
<evidence type="ECO:0000256" key="4">
    <source>
        <dbReference type="ARBA" id="ARBA00022691"/>
    </source>
</evidence>
<evidence type="ECO:0000313" key="8">
    <source>
        <dbReference type="Proteomes" id="UP000319313"/>
    </source>
</evidence>
<reference evidence="7 8" key="1">
    <citation type="submission" date="2019-01" db="EMBL/GenBank/DDBJ databases">
        <title>Coherence of Microcystis species and biogeography revealed through population genomics.</title>
        <authorList>
            <person name="Perez-Carrascal O.M."/>
            <person name="Terrat Y."/>
            <person name="Giani A."/>
            <person name="Fortin N."/>
            <person name="Tromas N."/>
            <person name="Shapiro B.J."/>
        </authorList>
    </citation>
    <scope>NUCLEOTIDE SEQUENCE [LARGE SCALE GENOMIC DNA]</scope>
    <source>
        <strain evidence="7">Ma_SC_T_19800800_S464</strain>
    </source>
</reference>
<dbReference type="EMBL" id="SFBL01000075">
    <property type="protein sequence ID" value="TRU26833.1"/>
    <property type="molecule type" value="Genomic_DNA"/>
</dbReference>
<evidence type="ECO:0000256" key="3">
    <source>
        <dbReference type="ARBA" id="ARBA00022679"/>
    </source>
</evidence>
<evidence type="ECO:0000256" key="2">
    <source>
        <dbReference type="ARBA" id="ARBA00022603"/>
    </source>
</evidence>
<evidence type="ECO:0000256" key="1">
    <source>
        <dbReference type="ARBA" id="ARBA00011900"/>
    </source>
</evidence>
<dbReference type="InterPro" id="IPR002052">
    <property type="entry name" value="DNA_methylase_N6_adenine_CS"/>
</dbReference>
<feature type="domain" description="Type II methyltransferase M.TaqI-like" evidence="6">
    <location>
        <begin position="583"/>
        <end position="845"/>
    </location>
</feature>
<dbReference type="Pfam" id="PF07669">
    <property type="entry name" value="Eco57I"/>
    <property type="match status" value="1"/>
</dbReference>
<dbReference type="InterPro" id="IPR011639">
    <property type="entry name" value="MethylTrfase_TaqI-like_dom"/>
</dbReference>
<dbReference type="GO" id="GO:0006304">
    <property type="term" value="P:DNA modification"/>
    <property type="evidence" value="ECO:0007669"/>
    <property type="project" value="InterPro"/>
</dbReference>
<evidence type="ECO:0000259" key="6">
    <source>
        <dbReference type="Pfam" id="PF07669"/>
    </source>
</evidence>
<evidence type="ECO:0000313" key="7">
    <source>
        <dbReference type="EMBL" id="TRU26833.1"/>
    </source>
</evidence>
<sequence length="1115" mass="129655">MPLNRQRAQKYLQKFDFESLFIEELGWDTVDRVTLPFEVDGEPFEVVSITQKRGFTVFKCITPEIPARPIRVKLDRQLTDYSKSHLLVFGDEGKTQQIWMWVRQELGKPLAPRFEQYQVGQSAERLLQKLEALAIAFAEEEKLTLVEVAQRVKKAFDVEKVTKKFFTRFEKEHGKFLKFIQGIQSEFDRTWYASLMLNRLMFVYFIQKKNFLDSDINYLRNRLKRCQAEWGTDTFHSFYRQFLLKLFHEGLGKSDLALRARCDRNPELDQLLGKIPYLNGGLFEVHQLEEKYDRTLQIPDAAFEQVFSFFDEYDWHLDDRPLRNQNEINPDVLGYIFEKYINQKQMGAYYTKEDITEYISKNTILPFLFDQAEKGCQVAFKPEGAVWALLQENPDHYIYPAVRQGVDIELPTEIAAGIEDVAQRGDWNKPAADGFALPTETWREYVARRKRCWSLRQKLAAGEVTQINDLITHNLDIRQFAQDVITSCESSDLLKAFYQAIEQVSVLDPTCGSGAFLFAALNILEPLYTACLERMQGFVDEDDLRLSREADAKPRYEYFRQVLAEMAKHPNLRYFVLKSIMLNNLYGVDIMEEATEICKLRLFLKLVAQMEPQPKKQNFGLEPLPDIDFNIRAGNTLVGFASLNEVCEAMARDTQTGQGRLIFDDGVLNRIVQGAVAADMEFKRFKSLQVQDSIAGADVAESKRLLKAALVQLREELDRYLAEEYELGLSKKSGAFQKWKESHQPFHWFVEFYSIINRGGFDVIIGNPPYVEYKNVQNTYRVREFKTIDCSDLYAFTIERSLSLLFKKGRIGMIVPISIVSTDGFDSLRKLLKGQKYISWNLNFAERPSKLFTGVEKRLTIWLTSKISEEIQTLSYLEGYKRWLAEERDNLFAQIKFVKHNYLLHLVSTSIPKISSAIEANILTRLSEQKPLKAFFSKGNRSIIYYTRKLRYFVQFCDFVPRIVNSQGEVVEPSELKMLSFSSNVLRDVAIAALNSSLFFWFFNCYSDVRNVNRREIEEFRLSMNEIESELVPTLSSLANELMQDFQINSQELTNNYGKYGVLTIQSFQPRLSKPIIDEIDRVLAQHYGFTEEELDFIINYDIKYRMGRDSGGED</sequence>
<dbReference type="InterPro" id="IPR029063">
    <property type="entry name" value="SAM-dependent_MTases_sf"/>
</dbReference>
<proteinExistence type="predicted"/>
<keyword evidence="3 7" id="KW-0808">Transferase</keyword>
<gene>
    <name evidence="7" type="ORF">EWV81_09045</name>
</gene>
<dbReference type="Proteomes" id="UP000319313">
    <property type="component" value="Unassembled WGS sequence"/>
</dbReference>
<dbReference type="GO" id="GO:0032259">
    <property type="term" value="P:methylation"/>
    <property type="evidence" value="ECO:0007669"/>
    <property type="project" value="UniProtKB-KW"/>
</dbReference>
<dbReference type="EC" id="2.1.1.72" evidence="1"/>
<dbReference type="PROSITE" id="PS00092">
    <property type="entry name" value="N6_MTASE"/>
    <property type="match status" value="1"/>
</dbReference>
<dbReference type="PRINTS" id="PR00507">
    <property type="entry name" value="N12N6MTFRASE"/>
</dbReference>
<dbReference type="PANTHER" id="PTHR33841:SF1">
    <property type="entry name" value="DNA METHYLTRANSFERASE A"/>
    <property type="match status" value="1"/>
</dbReference>
<dbReference type="GO" id="GO:0003676">
    <property type="term" value="F:nucleic acid binding"/>
    <property type="evidence" value="ECO:0007669"/>
    <property type="project" value="InterPro"/>
</dbReference>
<comment type="catalytic activity">
    <reaction evidence="5">
        <text>a 2'-deoxyadenosine in DNA + S-adenosyl-L-methionine = an N(6)-methyl-2'-deoxyadenosine in DNA + S-adenosyl-L-homocysteine + H(+)</text>
        <dbReference type="Rhea" id="RHEA:15197"/>
        <dbReference type="Rhea" id="RHEA-COMP:12418"/>
        <dbReference type="Rhea" id="RHEA-COMP:12419"/>
        <dbReference type="ChEBI" id="CHEBI:15378"/>
        <dbReference type="ChEBI" id="CHEBI:57856"/>
        <dbReference type="ChEBI" id="CHEBI:59789"/>
        <dbReference type="ChEBI" id="CHEBI:90615"/>
        <dbReference type="ChEBI" id="CHEBI:90616"/>
        <dbReference type="EC" id="2.1.1.72"/>
    </reaction>
</comment>
<dbReference type="InterPro" id="IPR050953">
    <property type="entry name" value="N4_N6_ade-DNA_methylase"/>
</dbReference>
<protein>
    <recommendedName>
        <fullName evidence="1">site-specific DNA-methyltransferase (adenine-specific)</fullName>
        <ecNumber evidence="1">2.1.1.72</ecNumber>
    </recommendedName>
</protein>
<dbReference type="GO" id="GO:0009007">
    <property type="term" value="F:site-specific DNA-methyltransferase (adenine-specific) activity"/>
    <property type="evidence" value="ECO:0007669"/>
    <property type="project" value="UniProtKB-EC"/>
</dbReference>
<keyword evidence="4" id="KW-0949">S-adenosyl-L-methionine</keyword>
<dbReference type="SUPFAM" id="SSF53335">
    <property type="entry name" value="S-adenosyl-L-methionine-dependent methyltransferases"/>
    <property type="match status" value="1"/>
</dbReference>
<evidence type="ECO:0000256" key="5">
    <source>
        <dbReference type="ARBA" id="ARBA00047942"/>
    </source>
</evidence>
<comment type="caution">
    <text evidence="7">The sequence shown here is derived from an EMBL/GenBank/DDBJ whole genome shotgun (WGS) entry which is preliminary data.</text>
</comment>